<evidence type="ECO:0000256" key="3">
    <source>
        <dbReference type="SAM" id="MobiDB-lite"/>
    </source>
</evidence>
<sequence>MEWRAGLVERHRSFMARPVIRQFQRDGGKVFLATEGRCAATIAALIGAGHRCFAEKYVQEVAGKWPGLRGLAPDLRLHGFGRLQTNKIGRACEVFDLLEGVGRDAEIAVLRRLVAAGRSVPPVCIQINCGGEPQKGGFAFADADRALDAMREAGLAVVGAMAIPPVDEDPAPHFRALRAFADRHRLRECVMGMSRDHEVAIDLGATCIRIGRAILAGAMTEGGPGRTRDPRRGFHEAAGRGPGSASL</sequence>
<dbReference type="Pfam" id="PF01168">
    <property type="entry name" value="Ala_racemase_N"/>
    <property type="match status" value="1"/>
</dbReference>
<evidence type="ECO:0000313" key="6">
    <source>
        <dbReference type="Proteomes" id="UP001378188"/>
    </source>
</evidence>
<dbReference type="InterPro" id="IPR001608">
    <property type="entry name" value="Ala_racemase_N"/>
</dbReference>
<evidence type="ECO:0000259" key="4">
    <source>
        <dbReference type="Pfam" id="PF01168"/>
    </source>
</evidence>
<reference evidence="5 6" key="1">
    <citation type="submission" date="2024-02" db="EMBL/GenBank/DDBJ databases">
        <title>Genome analysis and characterization of Microbaculum marinisediminis sp. nov., isolated from marine sediment.</title>
        <authorList>
            <person name="Du Z.-J."/>
            <person name="Ye Y.-Q."/>
            <person name="Zhang Z.-R."/>
            <person name="Yuan S.-M."/>
            <person name="Zhang X.-Y."/>
        </authorList>
    </citation>
    <scope>NUCLEOTIDE SEQUENCE [LARGE SCALE GENOMIC DNA]</scope>
    <source>
        <strain evidence="5 6">SDUM1044001</strain>
    </source>
</reference>
<keyword evidence="1" id="KW-0663">Pyridoxal phosphate</keyword>
<evidence type="ECO:0000256" key="1">
    <source>
        <dbReference type="ARBA" id="ARBA00022898"/>
    </source>
</evidence>
<protein>
    <submittedName>
        <fullName evidence="5">YggS family pyridoxal phosphate-dependent enzyme</fullName>
    </submittedName>
</protein>
<gene>
    <name evidence="5" type="ORF">V3328_17690</name>
</gene>
<dbReference type="AlphaFoldDB" id="A0AAW9RHZ8"/>
<evidence type="ECO:0000313" key="5">
    <source>
        <dbReference type="EMBL" id="MEJ8573327.1"/>
    </source>
</evidence>
<keyword evidence="6" id="KW-1185">Reference proteome</keyword>
<name>A0AAW9RHZ8_9HYPH</name>
<feature type="compositionally biased region" description="Basic and acidic residues" evidence="3">
    <location>
        <begin position="226"/>
        <end position="238"/>
    </location>
</feature>
<comment type="similarity">
    <text evidence="2">Belongs to the pyridoxal phosphate-binding protein YggS/PROSC family.</text>
</comment>
<feature type="region of interest" description="Disordered" evidence="3">
    <location>
        <begin position="219"/>
        <end position="247"/>
    </location>
</feature>
<dbReference type="InterPro" id="IPR029066">
    <property type="entry name" value="PLP-binding_barrel"/>
</dbReference>
<dbReference type="Gene3D" id="3.20.20.10">
    <property type="entry name" value="Alanine racemase"/>
    <property type="match status" value="1"/>
</dbReference>
<dbReference type="GO" id="GO:0030170">
    <property type="term" value="F:pyridoxal phosphate binding"/>
    <property type="evidence" value="ECO:0007669"/>
    <property type="project" value="InterPro"/>
</dbReference>
<dbReference type="PANTHER" id="PTHR10146">
    <property type="entry name" value="PROLINE SYNTHETASE CO-TRANSCRIBED BACTERIAL HOMOLOG PROTEIN"/>
    <property type="match status" value="1"/>
</dbReference>
<proteinExistence type="inferred from homology"/>
<dbReference type="EMBL" id="JAZHOF010000007">
    <property type="protein sequence ID" value="MEJ8573327.1"/>
    <property type="molecule type" value="Genomic_DNA"/>
</dbReference>
<dbReference type="InterPro" id="IPR011078">
    <property type="entry name" value="PyrdxlP_homeostasis"/>
</dbReference>
<comment type="caution">
    <text evidence="5">The sequence shown here is derived from an EMBL/GenBank/DDBJ whole genome shotgun (WGS) entry which is preliminary data.</text>
</comment>
<accession>A0AAW9RHZ8</accession>
<feature type="domain" description="Alanine racemase N-terminal" evidence="4">
    <location>
        <begin position="39"/>
        <end position="211"/>
    </location>
</feature>
<organism evidence="5 6">
    <name type="scientific">Microbaculum marinum</name>
    <dbReference type="NCBI Taxonomy" id="1764581"/>
    <lineage>
        <taxon>Bacteria</taxon>
        <taxon>Pseudomonadati</taxon>
        <taxon>Pseudomonadota</taxon>
        <taxon>Alphaproteobacteria</taxon>
        <taxon>Hyphomicrobiales</taxon>
        <taxon>Tepidamorphaceae</taxon>
        <taxon>Microbaculum</taxon>
    </lineage>
</organism>
<dbReference type="RefSeq" id="WP_340331020.1">
    <property type="nucleotide sequence ID" value="NZ_JAZHOF010000007.1"/>
</dbReference>
<dbReference type="SUPFAM" id="SSF51419">
    <property type="entry name" value="PLP-binding barrel"/>
    <property type="match status" value="1"/>
</dbReference>
<dbReference type="PANTHER" id="PTHR10146:SF14">
    <property type="entry name" value="PYRIDOXAL PHOSPHATE HOMEOSTASIS PROTEIN"/>
    <property type="match status" value="1"/>
</dbReference>
<evidence type="ECO:0000256" key="2">
    <source>
        <dbReference type="RuleBase" id="RU004514"/>
    </source>
</evidence>
<dbReference type="Proteomes" id="UP001378188">
    <property type="component" value="Unassembled WGS sequence"/>
</dbReference>